<evidence type="ECO:0008006" key="6">
    <source>
        <dbReference type="Google" id="ProtNLM"/>
    </source>
</evidence>
<dbReference type="Pfam" id="PF00107">
    <property type="entry name" value="ADH_zinc_N"/>
    <property type="match status" value="1"/>
</dbReference>
<evidence type="ECO:0000313" key="5">
    <source>
        <dbReference type="Proteomes" id="UP000020467"/>
    </source>
</evidence>
<proteinExistence type="predicted"/>
<dbReference type="OrthoDB" id="5407715at2759"/>
<gene>
    <name evidence="4" type="ORF">CFIO01_12947</name>
</gene>
<dbReference type="Gene3D" id="3.90.180.10">
    <property type="entry name" value="Medium-chain alcohol dehydrogenases, catalytic domain"/>
    <property type="match status" value="1"/>
</dbReference>
<dbReference type="InterPro" id="IPR050129">
    <property type="entry name" value="Zn_alcohol_dh"/>
</dbReference>
<evidence type="ECO:0000313" key="4">
    <source>
        <dbReference type="EMBL" id="EXF73850.1"/>
    </source>
</evidence>
<dbReference type="Pfam" id="PF08240">
    <property type="entry name" value="ADH_N"/>
    <property type="match status" value="1"/>
</dbReference>
<keyword evidence="1" id="KW-0560">Oxidoreductase</keyword>
<dbReference type="EMBL" id="JARH01001039">
    <property type="protein sequence ID" value="EXF73850.1"/>
    <property type="molecule type" value="Genomic_DNA"/>
</dbReference>
<protein>
    <recommendedName>
        <fullName evidence="6">Alcohol dehydrogenase-like C-terminal domain-containing protein</fullName>
    </recommendedName>
</protein>
<dbReference type="CDD" id="cd05188">
    <property type="entry name" value="MDR"/>
    <property type="match status" value="1"/>
</dbReference>
<reference evidence="4 5" key="1">
    <citation type="submission" date="2014-02" db="EMBL/GenBank/DDBJ databases">
        <title>The genome sequence of Colletotrichum fioriniae PJ7.</title>
        <authorList>
            <person name="Baroncelli R."/>
            <person name="Thon M.R."/>
        </authorList>
    </citation>
    <scope>NUCLEOTIDE SEQUENCE [LARGE SCALE GENOMIC DNA]</scope>
    <source>
        <strain evidence="4 5">PJ7</strain>
    </source>
</reference>
<dbReference type="InterPro" id="IPR013149">
    <property type="entry name" value="ADH-like_C"/>
</dbReference>
<dbReference type="eggNOG" id="KOG0023">
    <property type="taxonomic scope" value="Eukaryota"/>
</dbReference>
<sequence>MASSPPIQNRAVFLQNVEGMPNLRAEMQIRPIPEATPGSVVIRVLAATVRANSPRVYRDPKSGHPLPFPFVPGHTAIGRVSKISSDVTILKKDQLVFFDPYIQARDGGGFYVSAMMEGFTPESFKLSRGDWRDGTYADYAKLPIENCHVLDESRLLGDKSHGGLGYTILDLTHLFSMLVPFGGLSDIDIKPGDTILIAPATGRHGSAAVHLAIALGASVVAVGRNHNILSKLAAMNPRISFATITGDTARDADTIRSACGGLADAFWDMSPATAATSSHFKSCLEALRIGARVSLSGGAPPDVNFGYVDILFRALTVKGTMMSTPEQTKRLIKLVESGVLPLGDRAGMGPVRTFSLDAWEEAWDAANQRREPGEIVITPQAPR</sequence>
<dbReference type="InterPro" id="IPR036291">
    <property type="entry name" value="NAD(P)-bd_dom_sf"/>
</dbReference>
<evidence type="ECO:0000259" key="3">
    <source>
        <dbReference type="Pfam" id="PF08240"/>
    </source>
</evidence>
<dbReference type="GO" id="GO:0016491">
    <property type="term" value="F:oxidoreductase activity"/>
    <property type="evidence" value="ECO:0007669"/>
    <property type="project" value="UniProtKB-KW"/>
</dbReference>
<feature type="domain" description="Alcohol dehydrogenase-like N-terminal" evidence="3">
    <location>
        <begin position="37"/>
        <end position="150"/>
    </location>
</feature>
<dbReference type="InterPro" id="IPR011032">
    <property type="entry name" value="GroES-like_sf"/>
</dbReference>
<dbReference type="KEGG" id="cfj:CFIO01_12947"/>
<dbReference type="PANTHER" id="PTHR43401">
    <property type="entry name" value="L-THREONINE 3-DEHYDROGENASE"/>
    <property type="match status" value="1"/>
</dbReference>
<dbReference type="STRING" id="1445577.A0A010QAU9"/>
<accession>A0A010QAU9</accession>
<name>A0A010QAU9_9PEZI</name>
<evidence type="ECO:0000256" key="1">
    <source>
        <dbReference type="ARBA" id="ARBA00023002"/>
    </source>
</evidence>
<evidence type="ECO:0000259" key="2">
    <source>
        <dbReference type="Pfam" id="PF00107"/>
    </source>
</evidence>
<dbReference type="AlphaFoldDB" id="A0A010QAU9"/>
<dbReference type="PANTHER" id="PTHR43401:SF2">
    <property type="entry name" value="L-THREONINE 3-DEHYDROGENASE"/>
    <property type="match status" value="1"/>
</dbReference>
<keyword evidence="5" id="KW-1185">Reference proteome</keyword>
<dbReference type="HOGENOM" id="CLU_026673_0_0_1"/>
<dbReference type="Proteomes" id="UP000020467">
    <property type="component" value="Unassembled WGS sequence"/>
</dbReference>
<comment type="caution">
    <text evidence="4">The sequence shown here is derived from an EMBL/GenBank/DDBJ whole genome shotgun (WGS) entry which is preliminary data.</text>
</comment>
<dbReference type="SUPFAM" id="SSF51735">
    <property type="entry name" value="NAD(P)-binding Rossmann-fold domains"/>
    <property type="match status" value="1"/>
</dbReference>
<dbReference type="InterPro" id="IPR013154">
    <property type="entry name" value="ADH-like_N"/>
</dbReference>
<feature type="domain" description="Alcohol dehydrogenase-like C-terminal" evidence="2">
    <location>
        <begin position="205"/>
        <end position="336"/>
    </location>
</feature>
<dbReference type="SUPFAM" id="SSF50129">
    <property type="entry name" value="GroES-like"/>
    <property type="match status" value="1"/>
</dbReference>
<organism evidence="4 5">
    <name type="scientific">Colletotrichum fioriniae PJ7</name>
    <dbReference type="NCBI Taxonomy" id="1445577"/>
    <lineage>
        <taxon>Eukaryota</taxon>
        <taxon>Fungi</taxon>
        <taxon>Dikarya</taxon>
        <taxon>Ascomycota</taxon>
        <taxon>Pezizomycotina</taxon>
        <taxon>Sordariomycetes</taxon>
        <taxon>Hypocreomycetidae</taxon>
        <taxon>Glomerellales</taxon>
        <taxon>Glomerellaceae</taxon>
        <taxon>Colletotrichum</taxon>
        <taxon>Colletotrichum acutatum species complex</taxon>
    </lineage>
</organism>
<dbReference type="Gene3D" id="3.40.50.720">
    <property type="entry name" value="NAD(P)-binding Rossmann-like Domain"/>
    <property type="match status" value="1"/>
</dbReference>